<evidence type="ECO:0000256" key="1">
    <source>
        <dbReference type="SAM" id="MobiDB-lite"/>
    </source>
</evidence>
<feature type="compositionally biased region" description="Acidic residues" evidence="1">
    <location>
        <begin position="206"/>
        <end position="215"/>
    </location>
</feature>
<accession>A0ABX4N136</accession>
<dbReference type="Proteomes" id="UP000229263">
    <property type="component" value="Unassembled WGS sequence"/>
</dbReference>
<gene>
    <name evidence="3" type="ORF">ATK23_2628</name>
</gene>
<keyword evidence="2" id="KW-1133">Transmembrane helix</keyword>
<dbReference type="EMBL" id="PGEY01000001">
    <property type="protein sequence ID" value="PJJ45361.1"/>
    <property type="molecule type" value="Genomic_DNA"/>
</dbReference>
<reference evidence="3 4" key="1">
    <citation type="submission" date="2017-11" db="EMBL/GenBank/DDBJ databases">
        <title>Sequencing the genomes of 1000 actinobacteria strains.</title>
        <authorList>
            <person name="Klenk H.-P."/>
        </authorList>
    </citation>
    <scope>NUCLEOTIDE SEQUENCE [LARGE SCALE GENOMIC DNA]</scope>
    <source>
        <strain evidence="3 4">DSM 12798</strain>
    </source>
</reference>
<proteinExistence type="predicted"/>
<feature type="transmembrane region" description="Helical" evidence="2">
    <location>
        <begin position="26"/>
        <end position="49"/>
    </location>
</feature>
<organism evidence="3 4">
    <name type="scientific">Glutamicibacter mysorens</name>
    <dbReference type="NCBI Taxonomy" id="257984"/>
    <lineage>
        <taxon>Bacteria</taxon>
        <taxon>Bacillati</taxon>
        <taxon>Actinomycetota</taxon>
        <taxon>Actinomycetes</taxon>
        <taxon>Micrococcales</taxon>
        <taxon>Micrococcaceae</taxon>
        <taxon>Glutamicibacter</taxon>
    </lineage>
</organism>
<protein>
    <submittedName>
        <fullName evidence="3">Uncharacterized protein</fullName>
    </submittedName>
</protein>
<feature type="compositionally biased region" description="Polar residues" evidence="1">
    <location>
        <begin position="184"/>
        <end position="193"/>
    </location>
</feature>
<comment type="caution">
    <text evidence="3">The sequence shown here is derived from an EMBL/GenBank/DDBJ whole genome shotgun (WGS) entry which is preliminary data.</text>
</comment>
<evidence type="ECO:0000256" key="2">
    <source>
        <dbReference type="SAM" id="Phobius"/>
    </source>
</evidence>
<sequence length="215" mass="23626">MSVLLWFFTRPADYINGVFQWMHPGALALAAVAPIGTLVAVGTASFLAYRTLRYRSRVDDADQWWKRAQYGIDLVHGTAAQKAAGSDLIKTLLGPWLKNAEDGETARMAKKTRKRAGSYGWKVSEEEKEMLNRILQSALEGSAPDSLTDEELEELEAKEQVGKGLVASQVEKPDSSGAHFEASTAKNKTSPSNHPFGRRMNMGEGAIDEPKEEAE</sequence>
<keyword evidence="4" id="KW-1185">Reference proteome</keyword>
<feature type="region of interest" description="Disordered" evidence="1">
    <location>
        <begin position="158"/>
        <end position="215"/>
    </location>
</feature>
<keyword evidence="2" id="KW-0812">Transmembrane</keyword>
<keyword evidence="2" id="KW-0472">Membrane</keyword>
<evidence type="ECO:0000313" key="3">
    <source>
        <dbReference type="EMBL" id="PJJ45361.1"/>
    </source>
</evidence>
<dbReference type="RefSeq" id="WP_066143084.1">
    <property type="nucleotide sequence ID" value="NZ_PGEY01000001.1"/>
</dbReference>
<evidence type="ECO:0000313" key="4">
    <source>
        <dbReference type="Proteomes" id="UP000229263"/>
    </source>
</evidence>
<name>A0ABX4N136_9MICC</name>